<protein>
    <recommendedName>
        <fullName evidence="5">HTH lysR-type domain-containing protein</fullName>
    </recommendedName>
</protein>
<comment type="similarity">
    <text evidence="1">Belongs to the LysR transcriptional regulatory family.</text>
</comment>
<dbReference type="PRINTS" id="PR00039">
    <property type="entry name" value="HTHLYSR"/>
</dbReference>
<gene>
    <name evidence="6" type="ORF">GCM10010365_20760</name>
</gene>
<dbReference type="GO" id="GO:0003677">
    <property type="term" value="F:DNA binding"/>
    <property type="evidence" value="ECO:0007669"/>
    <property type="project" value="UniProtKB-KW"/>
</dbReference>
<dbReference type="Pfam" id="PF03466">
    <property type="entry name" value="LysR_substrate"/>
    <property type="match status" value="1"/>
</dbReference>
<dbReference type="Gene3D" id="3.40.190.10">
    <property type="entry name" value="Periplasmic binding protein-like II"/>
    <property type="match status" value="2"/>
</dbReference>
<dbReference type="InterPro" id="IPR036390">
    <property type="entry name" value="WH_DNA-bd_sf"/>
</dbReference>
<name>A0A918PDE9_9ACTN</name>
<keyword evidence="7" id="KW-1185">Reference proteome</keyword>
<keyword evidence="3" id="KW-0238">DNA-binding</keyword>
<dbReference type="PANTHER" id="PTHR30579:SF7">
    <property type="entry name" value="HTH-TYPE TRANSCRIPTIONAL REGULATOR LRHA-RELATED"/>
    <property type="match status" value="1"/>
</dbReference>
<proteinExistence type="inferred from homology"/>
<dbReference type="Gene3D" id="1.10.10.10">
    <property type="entry name" value="Winged helix-like DNA-binding domain superfamily/Winged helix DNA-binding domain"/>
    <property type="match status" value="1"/>
</dbReference>
<dbReference type="PROSITE" id="PS50931">
    <property type="entry name" value="HTH_LYSR"/>
    <property type="match status" value="1"/>
</dbReference>
<dbReference type="Proteomes" id="UP000622166">
    <property type="component" value="Unassembled WGS sequence"/>
</dbReference>
<keyword evidence="2" id="KW-0805">Transcription regulation</keyword>
<reference evidence="6" key="2">
    <citation type="submission" date="2020-09" db="EMBL/GenBank/DDBJ databases">
        <authorList>
            <person name="Sun Q."/>
            <person name="Ohkuma M."/>
        </authorList>
    </citation>
    <scope>NUCLEOTIDE SEQUENCE</scope>
    <source>
        <strain evidence="6">JCM 4815</strain>
    </source>
</reference>
<dbReference type="InterPro" id="IPR005119">
    <property type="entry name" value="LysR_subst-bd"/>
</dbReference>
<dbReference type="InterPro" id="IPR036388">
    <property type="entry name" value="WH-like_DNA-bd_sf"/>
</dbReference>
<evidence type="ECO:0000313" key="6">
    <source>
        <dbReference type="EMBL" id="GGZ01584.1"/>
    </source>
</evidence>
<evidence type="ECO:0000256" key="1">
    <source>
        <dbReference type="ARBA" id="ARBA00009437"/>
    </source>
</evidence>
<evidence type="ECO:0000256" key="3">
    <source>
        <dbReference type="ARBA" id="ARBA00023125"/>
    </source>
</evidence>
<reference evidence="6" key="1">
    <citation type="journal article" date="2014" name="Int. J. Syst. Evol. Microbiol.">
        <title>Complete genome sequence of Corynebacterium casei LMG S-19264T (=DSM 44701T), isolated from a smear-ripened cheese.</title>
        <authorList>
            <consortium name="US DOE Joint Genome Institute (JGI-PGF)"/>
            <person name="Walter F."/>
            <person name="Albersmeier A."/>
            <person name="Kalinowski J."/>
            <person name="Ruckert C."/>
        </authorList>
    </citation>
    <scope>NUCLEOTIDE SEQUENCE</scope>
    <source>
        <strain evidence="6">JCM 4815</strain>
    </source>
</reference>
<dbReference type="AlphaFoldDB" id="A0A918PDE9"/>
<comment type="caution">
    <text evidence="6">The sequence shown here is derived from an EMBL/GenBank/DDBJ whole genome shotgun (WGS) entry which is preliminary data.</text>
</comment>
<evidence type="ECO:0000256" key="4">
    <source>
        <dbReference type="ARBA" id="ARBA00023163"/>
    </source>
</evidence>
<organism evidence="6 7">
    <name type="scientific">Streptomyces poonensis</name>
    <dbReference type="NCBI Taxonomy" id="68255"/>
    <lineage>
        <taxon>Bacteria</taxon>
        <taxon>Bacillati</taxon>
        <taxon>Actinomycetota</taxon>
        <taxon>Actinomycetes</taxon>
        <taxon>Kitasatosporales</taxon>
        <taxon>Streptomycetaceae</taxon>
        <taxon>Streptomyces</taxon>
    </lineage>
</organism>
<evidence type="ECO:0000256" key="2">
    <source>
        <dbReference type="ARBA" id="ARBA00023015"/>
    </source>
</evidence>
<dbReference type="SUPFAM" id="SSF46785">
    <property type="entry name" value="Winged helix' DNA-binding domain"/>
    <property type="match status" value="1"/>
</dbReference>
<accession>A0A918PDE9</accession>
<dbReference type="InterPro" id="IPR000847">
    <property type="entry name" value="LysR_HTH_N"/>
</dbReference>
<dbReference type="PANTHER" id="PTHR30579">
    <property type="entry name" value="TRANSCRIPTIONAL REGULATOR"/>
    <property type="match status" value="1"/>
</dbReference>
<evidence type="ECO:0000313" key="7">
    <source>
        <dbReference type="Proteomes" id="UP000622166"/>
    </source>
</evidence>
<dbReference type="Pfam" id="PF00126">
    <property type="entry name" value="HTH_1"/>
    <property type="match status" value="1"/>
</dbReference>
<evidence type="ECO:0000259" key="5">
    <source>
        <dbReference type="PROSITE" id="PS50931"/>
    </source>
</evidence>
<dbReference type="SUPFAM" id="SSF53850">
    <property type="entry name" value="Periplasmic binding protein-like II"/>
    <property type="match status" value="1"/>
</dbReference>
<sequence length="292" mass="31135">MHRDLQISRLRTLIAVVETGGFRRAAEALHVTQPAVSQQIRQLSSLVEGPIFTGTGRRMRLSPQGEELLGYARRIVALNDDVIRRFVPQPGSVRLAIGVADQLAESLPEILRFVIRNVPHARVSVRTGVSEFLAPQVASGQLDLALLLQPCPPQSAAANRELGHLCLGWFGQPAHGEGAPLPLSLATEPCTLRNRILEALDASHVSWRISYEGAELVGLRAAAKAGLGVACLLDNGDGLWGLPRAIKPSLPPPPGPLPVTLVASNGVAARSGLLSAAERACRQALRGYPFAD</sequence>
<keyword evidence="4" id="KW-0804">Transcription</keyword>
<feature type="domain" description="HTH lysR-type" evidence="5">
    <location>
        <begin position="5"/>
        <end position="62"/>
    </location>
</feature>
<dbReference type="GO" id="GO:0003700">
    <property type="term" value="F:DNA-binding transcription factor activity"/>
    <property type="evidence" value="ECO:0007669"/>
    <property type="project" value="InterPro"/>
</dbReference>
<dbReference type="RefSeq" id="WP_189857457.1">
    <property type="nucleotide sequence ID" value="NZ_BSEQ01000014.1"/>
</dbReference>
<dbReference type="InterPro" id="IPR050176">
    <property type="entry name" value="LTTR"/>
</dbReference>
<dbReference type="EMBL" id="BMVW01000002">
    <property type="protein sequence ID" value="GGZ01584.1"/>
    <property type="molecule type" value="Genomic_DNA"/>
</dbReference>